<keyword evidence="1 3" id="KW-0853">WD repeat</keyword>
<dbReference type="SMART" id="SM00320">
    <property type="entry name" value="WD40"/>
    <property type="match status" value="4"/>
</dbReference>
<protein>
    <submittedName>
        <fullName evidence="4">Uncharacterized protein</fullName>
    </submittedName>
</protein>
<dbReference type="InterPro" id="IPR015943">
    <property type="entry name" value="WD40/YVTN_repeat-like_dom_sf"/>
</dbReference>
<dbReference type="InterPro" id="IPR036322">
    <property type="entry name" value="WD40_repeat_dom_sf"/>
</dbReference>
<dbReference type="PROSITE" id="PS50082">
    <property type="entry name" value="WD_REPEATS_2"/>
    <property type="match status" value="4"/>
</dbReference>
<keyword evidence="2" id="KW-0677">Repeat</keyword>
<dbReference type="PRINTS" id="PR00320">
    <property type="entry name" value="GPROTEINBRPT"/>
</dbReference>
<dbReference type="InterPro" id="IPR019775">
    <property type="entry name" value="WD40_repeat_CS"/>
</dbReference>
<feature type="repeat" description="WD" evidence="3">
    <location>
        <begin position="221"/>
        <end position="262"/>
    </location>
</feature>
<gene>
    <name evidence="4" type="ORF">RFI_18389</name>
</gene>
<keyword evidence="5" id="KW-1185">Reference proteome</keyword>
<feature type="repeat" description="WD" evidence="3">
    <location>
        <begin position="263"/>
        <end position="304"/>
    </location>
</feature>
<dbReference type="AlphaFoldDB" id="X6MZ01"/>
<evidence type="ECO:0000256" key="2">
    <source>
        <dbReference type="ARBA" id="ARBA00022737"/>
    </source>
</evidence>
<dbReference type="InterPro" id="IPR050349">
    <property type="entry name" value="WD_LIS1/nudF_dynein_reg"/>
</dbReference>
<dbReference type="Proteomes" id="UP000023152">
    <property type="component" value="Unassembled WGS sequence"/>
</dbReference>
<feature type="repeat" description="WD" evidence="3">
    <location>
        <begin position="347"/>
        <end position="388"/>
    </location>
</feature>
<name>X6MZ01_RETFI</name>
<evidence type="ECO:0000313" key="4">
    <source>
        <dbReference type="EMBL" id="ETO18853.1"/>
    </source>
</evidence>
<dbReference type="CDD" id="cd00200">
    <property type="entry name" value="WD40"/>
    <property type="match status" value="1"/>
</dbReference>
<evidence type="ECO:0000256" key="1">
    <source>
        <dbReference type="ARBA" id="ARBA00022574"/>
    </source>
</evidence>
<dbReference type="PANTHER" id="PTHR44129">
    <property type="entry name" value="WD REPEAT-CONTAINING PROTEIN POP1"/>
    <property type="match status" value="1"/>
</dbReference>
<dbReference type="InterPro" id="IPR020472">
    <property type="entry name" value="WD40_PAC1"/>
</dbReference>
<dbReference type="PROSITE" id="PS00678">
    <property type="entry name" value="WD_REPEATS_1"/>
    <property type="match status" value="3"/>
</dbReference>
<evidence type="ECO:0000256" key="3">
    <source>
        <dbReference type="PROSITE-ProRule" id="PRU00221"/>
    </source>
</evidence>
<comment type="caution">
    <text evidence="4">The sequence shown here is derived from an EMBL/GenBank/DDBJ whole genome shotgun (WGS) entry which is preliminary data.</text>
</comment>
<proteinExistence type="predicted"/>
<dbReference type="EMBL" id="ASPP01014318">
    <property type="protein sequence ID" value="ETO18853.1"/>
    <property type="molecule type" value="Genomic_DNA"/>
</dbReference>
<accession>X6MZ01</accession>
<dbReference type="Gene3D" id="2.130.10.10">
    <property type="entry name" value="YVTN repeat-like/Quinoprotein amine dehydrogenase"/>
    <property type="match status" value="2"/>
</dbReference>
<evidence type="ECO:0000313" key="5">
    <source>
        <dbReference type="Proteomes" id="UP000023152"/>
    </source>
</evidence>
<dbReference type="PROSITE" id="PS50294">
    <property type="entry name" value="WD_REPEATS_REGION"/>
    <property type="match status" value="4"/>
</dbReference>
<dbReference type="Pfam" id="PF00400">
    <property type="entry name" value="WD40"/>
    <property type="match status" value="4"/>
</dbReference>
<dbReference type="SUPFAM" id="SSF50978">
    <property type="entry name" value="WD40 repeat-like"/>
    <property type="match status" value="1"/>
</dbReference>
<sequence length="449" mass="50561">AFSFLCNLLNKNKTVNDTTDISQNIWEKFFNDDNISKYVLRRVSDNKYQFLHKSCREYYAAQKIVIDIISWKPSMIGDINNINNQQFQQQFEVYAHQLIINRKLLNDEMGVIQFIADRIHDNKSIFINLKSRLLGIIECSKNNSKVSIAATILNAARVSMNNRSWDKINIPYAILDYAFLEGTSPKEAILDNVSLLRACLSYTDFTIASVNQVNFGEYCYLKGHSGNVNSVRFSPDGRKIVSGSKDKTIRLWDLSSGKQIQSLKCHTNYVCFVHFSHDGNMIASGSGDKTIQLWDASSGKQIQSLKGHSDFVISVQFLPNDSMIVSGSCDNTIRLWDVSSGKQLQSLEGHTNHVNSVQFSSNGNIIVSSSDDHTIRLYDISVDSSLVHFSVDGETSLLHPHNERKCLRKCIWQGGVQKTVLSLRGSTWKDAKGLTLLQLSVVEQYGGSF</sequence>
<feature type="repeat" description="WD" evidence="3">
    <location>
        <begin position="305"/>
        <end position="346"/>
    </location>
</feature>
<reference evidence="4 5" key="1">
    <citation type="journal article" date="2013" name="Curr. Biol.">
        <title>The Genome of the Foraminiferan Reticulomyxa filosa.</title>
        <authorList>
            <person name="Glockner G."/>
            <person name="Hulsmann N."/>
            <person name="Schleicher M."/>
            <person name="Noegel A.A."/>
            <person name="Eichinger L."/>
            <person name="Gallinger C."/>
            <person name="Pawlowski J."/>
            <person name="Sierra R."/>
            <person name="Euteneuer U."/>
            <person name="Pillet L."/>
            <person name="Moustafa A."/>
            <person name="Platzer M."/>
            <person name="Groth M."/>
            <person name="Szafranski K."/>
            <person name="Schliwa M."/>
        </authorList>
    </citation>
    <scope>NUCLEOTIDE SEQUENCE [LARGE SCALE GENOMIC DNA]</scope>
</reference>
<organism evidence="4 5">
    <name type="scientific">Reticulomyxa filosa</name>
    <dbReference type="NCBI Taxonomy" id="46433"/>
    <lineage>
        <taxon>Eukaryota</taxon>
        <taxon>Sar</taxon>
        <taxon>Rhizaria</taxon>
        <taxon>Retaria</taxon>
        <taxon>Foraminifera</taxon>
        <taxon>Monothalamids</taxon>
        <taxon>Reticulomyxidae</taxon>
        <taxon>Reticulomyxa</taxon>
    </lineage>
</organism>
<dbReference type="InterPro" id="IPR001680">
    <property type="entry name" value="WD40_rpt"/>
</dbReference>
<dbReference type="OMA" id="CLLINNT"/>
<feature type="non-terminal residue" evidence="4">
    <location>
        <position position="1"/>
    </location>
</feature>